<organism evidence="4 5">
    <name type="scientific">Acinetobacter equi</name>
    <dbReference type="NCBI Taxonomy" id="1324350"/>
    <lineage>
        <taxon>Bacteria</taxon>
        <taxon>Pseudomonadati</taxon>
        <taxon>Pseudomonadota</taxon>
        <taxon>Gammaproteobacteria</taxon>
        <taxon>Moraxellales</taxon>
        <taxon>Moraxellaceae</taxon>
        <taxon>Acinetobacter</taxon>
    </lineage>
</organism>
<dbReference type="Proteomes" id="UP000064939">
    <property type="component" value="Chromosome"/>
</dbReference>
<dbReference type="Pfam" id="PF00583">
    <property type="entry name" value="Acetyltransf_1"/>
    <property type="match status" value="1"/>
</dbReference>
<dbReference type="PANTHER" id="PTHR43420:SF47">
    <property type="entry name" value="N-ACETYLTRANSFERASE DOMAIN-CONTAINING PROTEIN"/>
    <property type="match status" value="1"/>
</dbReference>
<evidence type="ECO:0000256" key="1">
    <source>
        <dbReference type="ARBA" id="ARBA00022679"/>
    </source>
</evidence>
<protein>
    <recommendedName>
        <fullName evidence="3">N-acetyltransferase domain-containing protein</fullName>
    </recommendedName>
</protein>
<keyword evidence="1" id="KW-0808">Transferase</keyword>
<evidence type="ECO:0000313" key="5">
    <source>
        <dbReference type="Proteomes" id="UP000064939"/>
    </source>
</evidence>
<dbReference type="CDD" id="cd04301">
    <property type="entry name" value="NAT_SF"/>
    <property type="match status" value="1"/>
</dbReference>
<evidence type="ECO:0000313" key="4">
    <source>
        <dbReference type="EMBL" id="ALH94290.1"/>
    </source>
</evidence>
<name>A0A0N9V4Y6_9GAMM</name>
<dbReference type="InterPro" id="IPR050680">
    <property type="entry name" value="YpeA/RimI_acetyltransf"/>
</dbReference>
<dbReference type="PANTHER" id="PTHR43420">
    <property type="entry name" value="ACETYLTRANSFERASE"/>
    <property type="match status" value="1"/>
</dbReference>
<dbReference type="InterPro" id="IPR000182">
    <property type="entry name" value="GNAT_dom"/>
</dbReference>
<evidence type="ECO:0000259" key="3">
    <source>
        <dbReference type="PROSITE" id="PS51186"/>
    </source>
</evidence>
<keyword evidence="5" id="KW-1185">Reference proteome</keyword>
<dbReference type="Gene3D" id="3.40.630.30">
    <property type="match status" value="1"/>
</dbReference>
<dbReference type="STRING" id="1324350.AOY20_01330"/>
<feature type="domain" description="N-acetyltransferase" evidence="3">
    <location>
        <begin position="1"/>
        <end position="160"/>
    </location>
</feature>
<dbReference type="SUPFAM" id="SSF55729">
    <property type="entry name" value="Acyl-CoA N-acyltransferases (Nat)"/>
    <property type="match status" value="1"/>
</dbReference>
<keyword evidence="2" id="KW-0012">Acyltransferase</keyword>
<evidence type="ECO:0000256" key="2">
    <source>
        <dbReference type="ARBA" id="ARBA00023315"/>
    </source>
</evidence>
<dbReference type="GO" id="GO:0016747">
    <property type="term" value="F:acyltransferase activity, transferring groups other than amino-acyl groups"/>
    <property type="evidence" value="ECO:0007669"/>
    <property type="project" value="InterPro"/>
</dbReference>
<accession>A0A0N9V4Y6</accession>
<dbReference type="AlphaFoldDB" id="A0A0N9V4Y6"/>
<dbReference type="PROSITE" id="PS51186">
    <property type="entry name" value="GNAT"/>
    <property type="match status" value="1"/>
</dbReference>
<dbReference type="OrthoDB" id="5292888at2"/>
<proteinExistence type="predicted"/>
<sequence length="160" mass="18573">MLRIATTLDARLIAKLHVKSWHETYTRIINQTILDSLSVDEKEQLWKIILDDPNQLILVYEKDNEIIGFADFYMKPNCQNGELKAIYILKAYQGKGVGQLFIQQGFKYLKQKGYQSITLEVLNKNLSRFFYEKLGAKCIGEVSAEDMGEGLKDLIYEWKI</sequence>
<dbReference type="KEGG" id="aei:AOY20_01330"/>
<dbReference type="InterPro" id="IPR016181">
    <property type="entry name" value="Acyl_CoA_acyltransferase"/>
</dbReference>
<reference evidence="4 5" key="1">
    <citation type="journal article" date="2015" name="Int. J. Syst. Evol. Microbiol.">
        <title>Acinetobacter equi sp. nov. isolated from horse faeces.</title>
        <authorList>
            <person name="Poppel M.T."/>
            <person name="Skiebe E."/>
            <person name="Laue M."/>
            <person name="Bergmann H."/>
            <person name="Ebersberger I."/>
            <person name="Garn T."/>
            <person name="Fruth A."/>
            <person name="Baumgardt S."/>
            <person name="Busse H.J."/>
            <person name="Wilharm G."/>
        </authorList>
    </citation>
    <scope>NUCLEOTIDE SEQUENCE [LARGE SCALE GENOMIC DNA]</scope>
    <source>
        <strain evidence="4 5">114</strain>
    </source>
</reference>
<dbReference type="EMBL" id="CP012808">
    <property type="protein sequence ID" value="ALH94290.1"/>
    <property type="molecule type" value="Genomic_DNA"/>
</dbReference>
<gene>
    <name evidence="4" type="ORF">AOY20_01330</name>
</gene>
<dbReference type="RefSeq" id="WP_054580204.1">
    <property type="nucleotide sequence ID" value="NZ_CP012808.1"/>
</dbReference>